<sequence>MKKSLMLLAVGAVTGCSHQPAQQKRLPLIGMPNPASVYCIQQSGKLERIKTTEGETSYCLLPSGERIEEWTLFRRDHP</sequence>
<accession>A0ABY4R4E9</accession>
<dbReference type="Pfam" id="PF03891">
    <property type="entry name" value="DUF333"/>
    <property type="match status" value="1"/>
</dbReference>
<organism evidence="1 2">
    <name type="scientific">Mixta hanseatica</name>
    <dbReference type="NCBI Taxonomy" id="2872648"/>
    <lineage>
        <taxon>Bacteria</taxon>
        <taxon>Pseudomonadati</taxon>
        <taxon>Pseudomonadota</taxon>
        <taxon>Gammaproteobacteria</taxon>
        <taxon>Enterobacterales</taxon>
        <taxon>Erwiniaceae</taxon>
        <taxon>Mixta</taxon>
    </lineage>
</organism>
<evidence type="ECO:0000313" key="1">
    <source>
        <dbReference type="EMBL" id="UQY42900.1"/>
    </source>
</evidence>
<keyword evidence="2" id="KW-1185">Reference proteome</keyword>
<dbReference type="EMBL" id="CP082904">
    <property type="protein sequence ID" value="UQY42900.1"/>
    <property type="molecule type" value="Genomic_DNA"/>
</dbReference>
<dbReference type="PANTHER" id="PTHR38008:SF2">
    <property type="entry name" value="HEMOLYSIN"/>
    <property type="match status" value="1"/>
</dbReference>
<reference evidence="1" key="1">
    <citation type="submission" date="2021-09" db="EMBL/GenBank/DDBJ databases">
        <title>First case of bloodstream infection caused by Mixta hanseatica sp. nov., a member of the Erwiniaceae family.</title>
        <authorList>
            <person name="Both A."/>
            <person name="Huang J."/>
            <person name="Wenzel P."/>
            <person name="Aepfelbacher M."/>
            <person name="Rohde H."/>
            <person name="Christner M."/>
            <person name="Hentschke M."/>
        </authorList>
    </citation>
    <scope>NUCLEOTIDE SEQUENCE</scope>
    <source>
        <strain evidence="1">X22927</strain>
    </source>
</reference>
<proteinExistence type="predicted"/>
<dbReference type="Proteomes" id="UP001056635">
    <property type="component" value="Chromosome"/>
</dbReference>
<gene>
    <name evidence="1" type="ORF">K6958_13370</name>
</gene>
<dbReference type="PANTHER" id="PTHR38008">
    <property type="entry name" value="HEMOLYSIN-RELATED"/>
    <property type="match status" value="1"/>
</dbReference>
<name>A0ABY4R4E9_9GAMM</name>
<protein>
    <submittedName>
        <fullName evidence="1">DUF333 domain-containing protein</fullName>
    </submittedName>
</protein>
<dbReference type="RefSeq" id="WP_249891555.1">
    <property type="nucleotide sequence ID" value="NZ_CP082904.1"/>
</dbReference>
<dbReference type="PROSITE" id="PS51257">
    <property type="entry name" value="PROKAR_LIPOPROTEIN"/>
    <property type="match status" value="1"/>
</dbReference>
<dbReference type="InterPro" id="IPR005590">
    <property type="entry name" value="DUF333"/>
</dbReference>
<evidence type="ECO:0000313" key="2">
    <source>
        <dbReference type="Proteomes" id="UP001056635"/>
    </source>
</evidence>